<dbReference type="AlphaFoldDB" id="A0A6M0IPS6"/>
<dbReference type="EMBL" id="JAAGNZ010000003">
    <property type="protein sequence ID" value="NEU70278.1"/>
    <property type="molecule type" value="Genomic_DNA"/>
</dbReference>
<comment type="caution">
    <text evidence="1">The sequence shown here is derived from an EMBL/GenBank/DDBJ whole genome shotgun (WGS) entry which is preliminary data.</text>
</comment>
<evidence type="ECO:0000313" key="1">
    <source>
        <dbReference type="EMBL" id="NEU70278.1"/>
    </source>
</evidence>
<evidence type="ECO:0000313" key="2">
    <source>
        <dbReference type="Proteomes" id="UP000477386"/>
    </source>
</evidence>
<reference evidence="1 2" key="1">
    <citation type="submission" date="2020-02" db="EMBL/GenBank/DDBJ databases">
        <title>Draft genome sequence of two Spirosoma agri KCTC 52727 and Spirosoma terrae KCTC 52035.</title>
        <authorList>
            <person name="Rojas J."/>
            <person name="Ambika Manirajan B."/>
            <person name="Ratering S."/>
            <person name="Suarez C."/>
            <person name="Schnell S."/>
        </authorList>
    </citation>
    <scope>NUCLEOTIDE SEQUENCE [LARGE SCALE GENOMIC DNA]</scope>
    <source>
        <strain evidence="1 2">KCTC 52727</strain>
    </source>
</reference>
<keyword evidence="2" id="KW-1185">Reference proteome</keyword>
<dbReference type="Proteomes" id="UP000477386">
    <property type="component" value="Unassembled WGS sequence"/>
</dbReference>
<sequence length="50" mass="5499">MVRFDLVITATLDGTFSTSIISRQTGLTDRLTALALLVALQYSVAWLSIR</sequence>
<protein>
    <submittedName>
        <fullName evidence="1">Uncharacterized protein</fullName>
    </submittedName>
</protein>
<gene>
    <name evidence="1" type="ORF">GK091_25600</name>
</gene>
<accession>A0A6M0IPS6</accession>
<organism evidence="1 2">
    <name type="scientific">Spirosoma agri</name>
    <dbReference type="NCBI Taxonomy" id="1987381"/>
    <lineage>
        <taxon>Bacteria</taxon>
        <taxon>Pseudomonadati</taxon>
        <taxon>Bacteroidota</taxon>
        <taxon>Cytophagia</taxon>
        <taxon>Cytophagales</taxon>
        <taxon>Cytophagaceae</taxon>
        <taxon>Spirosoma</taxon>
    </lineage>
</organism>
<proteinExistence type="predicted"/>
<name>A0A6M0IPS6_9BACT</name>